<protein>
    <submittedName>
        <fullName evidence="2">Battenin</fullName>
    </submittedName>
</protein>
<dbReference type="Proteomes" id="UP000887580">
    <property type="component" value="Unplaced"/>
</dbReference>
<organism evidence="1 2">
    <name type="scientific">Panagrolaimus sp. PS1159</name>
    <dbReference type="NCBI Taxonomy" id="55785"/>
    <lineage>
        <taxon>Eukaryota</taxon>
        <taxon>Metazoa</taxon>
        <taxon>Ecdysozoa</taxon>
        <taxon>Nematoda</taxon>
        <taxon>Chromadorea</taxon>
        <taxon>Rhabditida</taxon>
        <taxon>Tylenchina</taxon>
        <taxon>Panagrolaimomorpha</taxon>
        <taxon>Panagrolaimoidea</taxon>
        <taxon>Panagrolaimidae</taxon>
        <taxon>Panagrolaimus</taxon>
    </lineage>
</organism>
<evidence type="ECO:0000313" key="1">
    <source>
        <dbReference type="Proteomes" id="UP000887580"/>
    </source>
</evidence>
<accession>A0AC35G0B8</accession>
<dbReference type="WBParaSite" id="PS1159_v2.g22578.t1">
    <property type="protein sequence ID" value="PS1159_v2.g22578.t1"/>
    <property type="gene ID" value="PS1159_v2.g22578"/>
</dbReference>
<evidence type="ECO:0000313" key="2">
    <source>
        <dbReference type="WBParaSite" id="PS1159_v2.g22578.t1"/>
    </source>
</evidence>
<reference evidence="2" key="1">
    <citation type="submission" date="2022-11" db="UniProtKB">
        <authorList>
            <consortium name="WormBaseParasite"/>
        </authorList>
    </citation>
    <scope>IDENTIFICATION</scope>
</reference>
<sequence length="124" mass="14073">MSLLNYTIPVILVYFAQYFINQGLTPLIYFDCSHGFNLSKASQYRWFQVLYQSGTFISRSRIIGGLSYVNSLHRMHQVISPDIREFALSTAGASRTLGIVMSGVIAIPIRNYICARQHSSINEF</sequence>
<proteinExistence type="predicted"/>
<name>A0AC35G0B8_9BILA</name>